<evidence type="ECO:0000256" key="7">
    <source>
        <dbReference type="ARBA" id="ARBA00023136"/>
    </source>
</evidence>
<reference evidence="9" key="2">
    <citation type="journal article" date="2014" name="ISME J.">
        <title>Microbial stratification in low pH oxic and suboxic macroscopic growths along an acid mine drainage.</title>
        <authorList>
            <person name="Mendez-Garcia C."/>
            <person name="Mesa V."/>
            <person name="Sprenger R.R."/>
            <person name="Richter M."/>
            <person name="Diez M.S."/>
            <person name="Solano J."/>
            <person name="Bargiela R."/>
            <person name="Golyshina O.V."/>
            <person name="Manteca A."/>
            <person name="Ramos J.L."/>
            <person name="Gallego J.R."/>
            <person name="Llorente I."/>
            <person name="Martins Dos Santos V.A."/>
            <person name="Jensen O.N."/>
            <person name="Pelaez A.I."/>
            <person name="Sanchez J."/>
            <person name="Ferrer M."/>
        </authorList>
    </citation>
    <scope>NUCLEOTIDE SEQUENCE</scope>
</reference>
<evidence type="ECO:0000313" key="9">
    <source>
        <dbReference type="EMBL" id="EQD78850.1"/>
    </source>
</evidence>
<dbReference type="SUPFAM" id="SSF56655">
    <property type="entry name" value="Carbohydrate phosphatase"/>
    <property type="match status" value="1"/>
</dbReference>
<dbReference type="GO" id="GO:0008441">
    <property type="term" value="F:3'(2'),5'-bisphosphate nucleotidase activity"/>
    <property type="evidence" value="ECO:0007669"/>
    <property type="project" value="InterPro"/>
</dbReference>
<keyword evidence="2" id="KW-1003">Cell membrane</keyword>
<evidence type="ECO:0000256" key="6">
    <source>
        <dbReference type="ARBA" id="ARBA00022842"/>
    </source>
</evidence>
<organism evidence="9">
    <name type="scientific">mine drainage metagenome</name>
    <dbReference type="NCBI Taxonomy" id="410659"/>
    <lineage>
        <taxon>unclassified sequences</taxon>
        <taxon>metagenomes</taxon>
        <taxon>ecological metagenomes</taxon>
    </lineage>
</organism>
<gene>
    <name evidence="9" type="ORF">B1B_00501</name>
</gene>
<dbReference type="Gene3D" id="3.30.540.10">
    <property type="entry name" value="Fructose-1,6-Bisphosphatase, subunit A, domain 1"/>
    <property type="match status" value="1"/>
</dbReference>
<dbReference type="InterPro" id="IPR000760">
    <property type="entry name" value="Inositol_monophosphatase-like"/>
</dbReference>
<keyword evidence="7" id="KW-0472">Membrane</keyword>
<dbReference type="NCBIfam" id="TIGR01331">
    <property type="entry name" value="bisphos_cysQ"/>
    <property type="match status" value="1"/>
</dbReference>
<dbReference type="EMBL" id="AUZY01000381">
    <property type="protein sequence ID" value="EQD78850.1"/>
    <property type="molecule type" value="Genomic_DNA"/>
</dbReference>
<evidence type="ECO:0000256" key="4">
    <source>
        <dbReference type="ARBA" id="ARBA00022723"/>
    </source>
</evidence>
<protein>
    <recommendedName>
        <fullName evidence="8">3'-phosphoadenosine 5'-phosphate phosphatase</fullName>
    </recommendedName>
</protein>
<keyword evidence="4" id="KW-0479">Metal-binding</keyword>
<dbReference type="CDD" id="cd01638">
    <property type="entry name" value="CysQ"/>
    <property type="match status" value="1"/>
</dbReference>
<sequence length="273" mass="29335">MTDLDLARAVGACTRDAGKAILEIYAGSFSVQHKADTSPLTAADLAAQHVLLEGLARLAPGVPVLSEEAAAAPWSRRQTWARYWLVDPLDGTREFVKRNGEFTVNVALIEDHHSVLGVVHAPVGGELAWAVAGEGAWLQSVATRMPQPLRARVAPARPVLACSRSHGSVEEQHMLARLGPHERLPLGSSLKFLRLASGAADVYLRVGPTSEWDTAAAQCILEQAGGAVLDLAGRALRYNCKDSLLNPSFIAIADPARDWLRQLGITKDSHTHE</sequence>
<dbReference type="GO" id="GO:0046854">
    <property type="term" value="P:phosphatidylinositol phosphate biosynthetic process"/>
    <property type="evidence" value="ECO:0007669"/>
    <property type="project" value="InterPro"/>
</dbReference>
<keyword evidence="5" id="KW-0378">Hydrolase</keyword>
<dbReference type="GO" id="GO:0050427">
    <property type="term" value="P:3'-phosphoadenosine 5'-phosphosulfate metabolic process"/>
    <property type="evidence" value="ECO:0007669"/>
    <property type="project" value="TreeGrafter"/>
</dbReference>
<evidence type="ECO:0000256" key="5">
    <source>
        <dbReference type="ARBA" id="ARBA00022801"/>
    </source>
</evidence>
<dbReference type="InterPro" id="IPR020550">
    <property type="entry name" value="Inositol_monophosphatase_CS"/>
</dbReference>
<evidence type="ECO:0000256" key="1">
    <source>
        <dbReference type="ARBA" id="ARBA00005289"/>
    </source>
</evidence>
<evidence type="ECO:0000256" key="3">
    <source>
        <dbReference type="ARBA" id="ARBA00022519"/>
    </source>
</evidence>
<dbReference type="Gene3D" id="3.40.190.80">
    <property type="match status" value="1"/>
</dbReference>
<dbReference type="GO" id="GO:0000287">
    <property type="term" value="F:magnesium ion binding"/>
    <property type="evidence" value="ECO:0007669"/>
    <property type="project" value="InterPro"/>
</dbReference>
<accession>T1D9H0</accession>
<dbReference type="InterPro" id="IPR050725">
    <property type="entry name" value="CysQ/Inositol_MonoPase"/>
</dbReference>
<comment type="similarity">
    <text evidence="1">Belongs to the inositol monophosphatase superfamily. CysQ family.</text>
</comment>
<dbReference type="AlphaFoldDB" id="T1D9H0"/>
<dbReference type="HAMAP" id="MF_02095">
    <property type="entry name" value="CysQ"/>
    <property type="match status" value="1"/>
</dbReference>
<dbReference type="GO" id="GO:0000103">
    <property type="term" value="P:sulfate assimilation"/>
    <property type="evidence" value="ECO:0007669"/>
    <property type="project" value="TreeGrafter"/>
</dbReference>
<dbReference type="InterPro" id="IPR020583">
    <property type="entry name" value="Inositol_monoP_metal-BS"/>
</dbReference>
<keyword evidence="6" id="KW-0460">Magnesium</keyword>
<dbReference type="PANTHER" id="PTHR43028">
    <property type="entry name" value="3'(2'),5'-BISPHOSPHATE NUCLEOTIDASE 1"/>
    <property type="match status" value="1"/>
</dbReference>
<dbReference type="PANTHER" id="PTHR43028:SF5">
    <property type="entry name" value="3'(2'),5'-BISPHOSPHATE NUCLEOTIDASE 1"/>
    <property type="match status" value="1"/>
</dbReference>
<evidence type="ECO:0000256" key="2">
    <source>
        <dbReference type="ARBA" id="ARBA00022475"/>
    </source>
</evidence>
<dbReference type="Pfam" id="PF00459">
    <property type="entry name" value="Inositol_P"/>
    <property type="match status" value="1"/>
</dbReference>
<dbReference type="InterPro" id="IPR006240">
    <property type="entry name" value="CysQ"/>
</dbReference>
<name>T1D9H0_9ZZZZ</name>
<dbReference type="PROSITE" id="PS00630">
    <property type="entry name" value="IMP_2"/>
    <property type="match status" value="1"/>
</dbReference>
<keyword evidence="3" id="KW-0997">Cell inner membrane</keyword>
<evidence type="ECO:0000256" key="8">
    <source>
        <dbReference type="ARBA" id="ARBA00044544"/>
    </source>
</evidence>
<dbReference type="PRINTS" id="PR00377">
    <property type="entry name" value="IMPHPHTASES"/>
</dbReference>
<proteinExistence type="inferred from homology"/>
<reference evidence="9" key="1">
    <citation type="submission" date="2013-08" db="EMBL/GenBank/DDBJ databases">
        <authorList>
            <person name="Mendez C."/>
            <person name="Richter M."/>
            <person name="Ferrer M."/>
            <person name="Sanchez J."/>
        </authorList>
    </citation>
    <scope>NUCLEOTIDE SEQUENCE</scope>
</reference>
<dbReference type="PROSITE" id="PS00629">
    <property type="entry name" value="IMP_1"/>
    <property type="match status" value="1"/>
</dbReference>
<comment type="caution">
    <text evidence="9">The sequence shown here is derived from an EMBL/GenBank/DDBJ whole genome shotgun (WGS) entry which is preliminary data.</text>
</comment>